<dbReference type="Pfam" id="PF13529">
    <property type="entry name" value="Peptidase_C39_2"/>
    <property type="match status" value="1"/>
</dbReference>
<keyword evidence="2" id="KW-0812">Transmembrane</keyword>
<evidence type="ECO:0000256" key="1">
    <source>
        <dbReference type="SAM" id="MobiDB-lite"/>
    </source>
</evidence>
<evidence type="ECO:0000256" key="2">
    <source>
        <dbReference type="SAM" id="Phobius"/>
    </source>
</evidence>
<dbReference type="Gene3D" id="3.90.70.10">
    <property type="entry name" value="Cysteine proteinases"/>
    <property type="match status" value="1"/>
</dbReference>
<dbReference type="PANTHER" id="PTHR37806">
    <property type="entry name" value="LMO0724 PROTEIN"/>
    <property type="match status" value="1"/>
</dbReference>
<organism evidence="4">
    <name type="scientific">Bellilinea caldifistulae</name>
    <dbReference type="NCBI Taxonomy" id="360411"/>
    <lineage>
        <taxon>Bacteria</taxon>
        <taxon>Bacillati</taxon>
        <taxon>Chloroflexota</taxon>
        <taxon>Anaerolineae</taxon>
        <taxon>Anaerolineales</taxon>
        <taxon>Anaerolineaceae</taxon>
        <taxon>Bellilinea</taxon>
    </lineage>
</organism>
<dbReference type="InterPro" id="IPR039564">
    <property type="entry name" value="Peptidase_C39-like"/>
</dbReference>
<sequence length="291" mass="30784">MKSSSSTQAGSAVPLILLWIGAILVLSVLLMIGFELILIEVNPIARPSVEYSPQTSSLPILQLGSGGYPITPTPFQPLPTSTPTPIPSPTSQPTLSPSPIPTVKIPASARIEAIRGFPQTLNLSCESRSAVDWAGFFGVSINELEFLSQLPQSDDPNKGFVGNPNGPGGLIPPNPYGVHAAPVAALLRAYGLPAEDIAGLTIDQIKTEIAAGRPVIVWVIFGTMPGSALQYTTQAGEVVSVAPNEHTAIIIGYDPQGVTLLDGAAIYWRSWDTFLQSFMVLGNMAIIYRSQ</sequence>
<keyword evidence="2" id="KW-1133">Transmembrane helix</keyword>
<feature type="domain" description="Peptidase C39-like" evidence="3">
    <location>
        <begin position="121"/>
        <end position="262"/>
    </location>
</feature>
<dbReference type="PANTHER" id="PTHR37806:SF1">
    <property type="entry name" value="PEPTIDASE C39-LIKE DOMAIN-CONTAINING PROTEIN"/>
    <property type="match status" value="1"/>
</dbReference>
<evidence type="ECO:0000259" key="3">
    <source>
        <dbReference type="Pfam" id="PF13529"/>
    </source>
</evidence>
<reference evidence="4" key="1">
    <citation type="journal article" date="2020" name="mSystems">
        <title>Genome- and Community-Level Interaction Insights into Carbon Utilization and Element Cycling Functions of Hydrothermarchaeota in Hydrothermal Sediment.</title>
        <authorList>
            <person name="Zhou Z."/>
            <person name="Liu Y."/>
            <person name="Xu W."/>
            <person name="Pan J."/>
            <person name="Luo Z.H."/>
            <person name="Li M."/>
        </authorList>
    </citation>
    <scope>NUCLEOTIDE SEQUENCE [LARGE SCALE GENOMIC DNA]</scope>
    <source>
        <strain evidence="4">SpSt-556</strain>
    </source>
</reference>
<accession>A0A7C4Q895</accession>
<protein>
    <recommendedName>
        <fullName evidence="3">Peptidase C39-like domain-containing protein</fullName>
    </recommendedName>
</protein>
<evidence type="ECO:0000313" key="4">
    <source>
        <dbReference type="EMBL" id="HGS86834.1"/>
    </source>
</evidence>
<feature type="region of interest" description="Disordered" evidence="1">
    <location>
        <begin position="72"/>
        <end position="99"/>
    </location>
</feature>
<keyword evidence="2" id="KW-0472">Membrane</keyword>
<comment type="caution">
    <text evidence="4">The sequence shown here is derived from an EMBL/GenBank/DDBJ whole genome shotgun (WGS) entry which is preliminary data.</text>
</comment>
<dbReference type="AlphaFoldDB" id="A0A7C4Q895"/>
<feature type="transmembrane region" description="Helical" evidence="2">
    <location>
        <begin position="12"/>
        <end position="39"/>
    </location>
</feature>
<proteinExistence type="predicted"/>
<dbReference type="EMBL" id="DSXR01000051">
    <property type="protein sequence ID" value="HGS86834.1"/>
    <property type="molecule type" value="Genomic_DNA"/>
</dbReference>
<gene>
    <name evidence="4" type="ORF">ENT17_04375</name>
</gene>
<name>A0A7C4Q895_9CHLR</name>